<dbReference type="InterPro" id="IPR051842">
    <property type="entry name" value="uS12_prolyl_hydroxylase"/>
</dbReference>
<evidence type="ECO:0000259" key="1">
    <source>
        <dbReference type="Pfam" id="PF13640"/>
    </source>
</evidence>
<accession>A0A1Z4KPA8</accession>
<organism evidence="2 3">
    <name type="scientific">Trichormus variabilis NIES-23</name>
    <dbReference type="NCBI Taxonomy" id="1973479"/>
    <lineage>
        <taxon>Bacteria</taxon>
        <taxon>Bacillati</taxon>
        <taxon>Cyanobacteriota</taxon>
        <taxon>Cyanophyceae</taxon>
        <taxon>Nostocales</taxon>
        <taxon>Nostocaceae</taxon>
        <taxon>Trichormus</taxon>
    </lineage>
</organism>
<reference evidence="2 3" key="1">
    <citation type="submission" date="2017-06" db="EMBL/GenBank/DDBJ databases">
        <title>Genome sequencing of cyanobaciteial culture collection at National Institute for Environmental Studies (NIES).</title>
        <authorList>
            <person name="Hirose Y."/>
            <person name="Shimura Y."/>
            <person name="Fujisawa T."/>
            <person name="Nakamura Y."/>
            <person name="Kawachi M."/>
        </authorList>
    </citation>
    <scope>NUCLEOTIDE SEQUENCE [LARGE SCALE GENOMIC DNA]</scope>
    <source>
        <strain evidence="2 3">NIES-23</strain>
    </source>
</reference>
<name>A0A1Z4KPA8_ANAVA</name>
<protein>
    <recommendedName>
        <fullName evidence="1">Prolyl 4-hydroxylase alpha subunit Fe(2+) 2OG dioxygenase domain-containing protein</fullName>
    </recommendedName>
</protein>
<dbReference type="EMBL" id="AP018216">
    <property type="protein sequence ID" value="BAY70841.1"/>
    <property type="molecule type" value="Genomic_DNA"/>
</dbReference>
<sequence length="277" mass="32868">MSNNLSRVNKTRHDYAQQIYNKLDQNQDDLRRELFNNNSLHSCYIDDLLDEKDAKEIYEAFPPKEKLLLLKDLREYKYVGMQMNNFHPILEEIIYAFQDSQVVEIISKITGFEQLLPDEYLYAGGISLMDYGCFLNPHLDNSHDKDRKNYRVMNLLYYVTPDWKEEYGGNLELWNNGLKQSNKTIHSKFNRLVIMITNKKSWHSVSKVDYQGRRCCVSNYYFSPKPAEEHDYFHVTSFRGRPEQKLRDILLQGDAALRNGIRKIIKHGIRNSSFYKK</sequence>
<dbReference type="InterPro" id="IPR044862">
    <property type="entry name" value="Pro_4_hyd_alph_FE2OG_OXY"/>
</dbReference>
<dbReference type="Gene3D" id="2.60.120.620">
    <property type="entry name" value="q2cbj1_9rhob like domain"/>
    <property type="match status" value="1"/>
</dbReference>
<evidence type="ECO:0000313" key="3">
    <source>
        <dbReference type="Proteomes" id="UP000217507"/>
    </source>
</evidence>
<feature type="domain" description="Prolyl 4-hydroxylase alpha subunit Fe(2+) 2OG dioxygenase" evidence="1">
    <location>
        <begin position="130"/>
        <end position="221"/>
    </location>
</feature>
<dbReference type="PANTHER" id="PTHR12117:SF0">
    <property type="entry name" value="PROLYL 3-HYDROXYLASE OGFOD1"/>
    <property type="match status" value="1"/>
</dbReference>
<dbReference type="AlphaFoldDB" id="A0A1Z4KPA8"/>
<gene>
    <name evidence="2" type="ORF">NIES23_36500</name>
</gene>
<dbReference type="PANTHER" id="PTHR12117">
    <property type="entry name" value="HISTONE ACETYLTRANSFERASE COMPLEX"/>
    <property type="match status" value="1"/>
</dbReference>
<evidence type="ECO:0000313" key="2">
    <source>
        <dbReference type="EMBL" id="BAY70841.1"/>
    </source>
</evidence>
<dbReference type="Proteomes" id="UP000217507">
    <property type="component" value="Chromosome"/>
</dbReference>
<dbReference type="Pfam" id="PF13640">
    <property type="entry name" value="2OG-FeII_Oxy_3"/>
    <property type="match status" value="1"/>
</dbReference>
<proteinExistence type="predicted"/>